<comment type="similarity">
    <text evidence="1">Belongs to the LysR transcriptional regulatory family.</text>
</comment>
<dbReference type="Gene3D" id="3.40.190.10">
    <property type="entry name" value="Periplasmic binding protein-like II"/>
    <property type="match status" value="2"/>
</dbReference>
<dbReference type="Pfam" id="PF03466">
    <property type="entry name" value="LysR_substrate"/>
    <property type="match status" value="1"/>
</dbReference>
<evidence type="ECO:0000313" key="6">
    <source>
        <dbReference type="EMBL" id="MDA4846050.1"/>
    </source>
</evidence>
<evidence type="ECO:0000256" key="4">
    <source>
        <dbReference type="ARBA" id="ARBA00023163"/>
    </source>
</evidence>
<accession>A0ABT4VMV9</accession>
<comment type="caution">
    <text evidence="6">The sequence shown here is derived from an EMBL/GenBank/DDBJ whole genome shotgun (WGS) entry which is preliminary data.</text>
</comment>
<evidence type="ECO:0000313" key="7">
    <source>
        <dbReference type="Proteomes" id="UP001148313"/>
    </source>
</evidence>
<dbReference type="PANTHER" id="PTHR30537">
    <property type="entry name" value="HTH-TYPE TRANSCRIPTIONAL REGULATOR"/>
    <property type="match status" value="1"/>
</dbReference>
<keyword evidence="2" id="KW-0805">Transcription regulation</keyword>
<keyword evidence="4" id="KW-0804">Transcription</keyword>
<dbReference type="PROSITE" id="PS50931">
    <property type="entry name" value="HTH_LYSR"/>
    <property type="match status" value="1"/>
</dbReference>
<dbReference type="InterPro" id="IPR036388">
    <property type="entry name" value="WH-like_DNA-bd_sf"/>
</dbReference>
<dbReference type="CDD" id="cd08432">
    <property type="entry name" value="PBP2_GcdR_TrpI_HvrB_AmpR_like"/>
    <property type="match status" value="1"/>
</dbReference>
<keyword evidence="3" id="KW-0238">DNA-binding</keyword>
<dbReference type="RefSeq" id="WP_271089768.1">
    <property type="nucleotide sequence ID" value="NZ_JAPJZH010000006.1"/>
</dbReference>
<dbReference type="InterPro" id="IPR000847">
    <property type="entry name" value="LysR_HTH_N"/>
</dbReference>
<dbReference type="InterPro" id="IPR005119">
    <property type="entry name" value="LysR_subst-bd"/>
</dbReference>
<reference evidence="6" key="1">
    <citation type="submission" date="2022-11" db="EMBL/GenBank/DDBJ databases">
        <title>Hoeflea poritis sp. nov., isolated from scleractinian coral Porites lutea.</title>
        <authorList>
            <person name="Zhang G."/>
            <person name="Wei Q."/>
            <person name="Cai L."/>
        </authorList>
    </citation>
    <scope>NUCLEOTIDE SEQUENCE</scope>
    <source>
        <strain evidence="6">E7-10</strain>
    </source>
</reference>
<sequence>MSKRYYGLPSLTTLAAFESCARHLSFKQAAAELNVTPGAVSHQIKALEKEIGVPLFERLHRGVELTPAGGELFAVLASSFSQTASVLEKISSAPSDATITIGTSAAVASLWLMPRIGRLWQAHPELRINHRVSDRLHDLDRSDIDLVVRYGNGRWDGETAIQLFTDSVGPVCSPEFAGNHAIRTIRELPSLPLLQLEAIDTGWMTWMEWFALNGISTARVNGPRFNNYSIALQAAEEGAGVVLGWSRLIGAYLSAGRLVPLGDFFVPAPGAFHLTWNSRKVLDPSVELVRDWLVEAA</sequence>
<evidence type="ECO:0000259" key="5">
    <source>
        <dbReference type="PROSITE" id="PS50931"/>
    </source>
</evidence>
<dbReference type="InterPro" id="IPR058163">
    <property type="entry name" value="LysR-type_TF_proteobact-type"/>
</dbReference>
<dbReference type="SUPFAM" id="SSF53850">
    <property type="entry name" value="Periplasmic binding protein-like II"/>
    <property type="match status" value="1"/>
</dbReference>
<protein>
    <submittedName>
        <fullName evidence="6">LysR substrate-binding domain-containing protein</fullName>
    </submittedName>
</protein>
<evidence type="ECO:0000256" key="3">
    <source>
        <dbReference type="ARBA" id="ARBA00023125"/>
    </source>
</evidence>
<dbReference type="Pfam" id="PF00126">
    <property type="entry name" value="HTH_1"/>
    <property type="match status" value="1"/>
</dbReference>
<proteinExistence type="inferred from homology"/>
<dbReference type="PRINTS" id="PR00039">
    <property type="entry name" value="HTHLYSR"/>
</dbReference>
<feature type="domain" description="HTH lysR-type" evidence="5">
    <location>
        <begin position="9"/>
        <end position="66"/>
    </location>
</feature>
<organism evidence="6 7">
    <name type="scientific">Hoeflea poritis</name>
    <dbReference type="NCBI Taxonomy" id="2993659"/>
    <lineage>
        <taxon>Bacteria</taxon>
        <taxon>Pseudomonadati</taxon>
        <taxon>Pseudomonadota</taxon>
        <taxon>Alphaproteobacteria</taxon>
        <taxon>Hyphomicrobiales</taxon>
        <taxon>Rhizobiaceae</taxon>
        <taxon>Hoeflea</taxon>
    </lineage>
</organism>
<dbReference type="Gene3D" id="1.10.10.10">
    <property type="entry name" value="Winged helix-like DNA-binding domain superfamily/Winged helix DNA-binding domain"/>
    <property type="match status" value="1"/>
</dbReference>
<dbReference type="Proteomes" id="UP001148313">
    <property type="component" value="Unassembled WGS sequence"/>
</dbReference>
<name>A0ABT4VMV9_9HYPH</name>
<dbReference type="PANTHER" id="PTHR30537:SF26">
    <property type="entry name" value="GLYCINE CLEAVAGE SYSTEM TRANSCRIPTIONAL ACTIVATOR"/>
    <property type="match status" value="1"/>
</dbReference>
<keyword evidence="7" id="KW-1185">Reference proteome</keyword>
<dbReference type="EMBL" id="JAPJZH010000006">
    <property type="protein sequence ID" value="MDA4846050.1"/>
    <property type="molecule type" value="Genomic_DNA"/>
</dbReference>
<dbReference type="InterPro" id="IPR036390">
    <property type="entry name" value="WH_DNA-bd_sf"/>
</dbReference>
<evidence type="ECO:0000256" key="2">
    <source>
        <dbReference type="ARBA" id="ARBA00023015"/>
    </source>
</evidence>
<evidence type="ECO:0000256" key="1">
    <source>
        <dbReference type="ARBA" id="ARBA00009437"/>
    </source>
</evidence>
<gene>
    <name evidence="6" type="ORF">OOZ53_11865</name>
</gene>
<dbReference type="SUPFAM" id="SSF46785">
    <property type="entry name" value="Winged helix' DNA-binding domain"/>
    <property type="match status" value="1"/>
</dbReference>